<dbReference type="InterPro" id="IPR016032">
    <property type="entry name" value="Sig_transdc_resp-reg_C-effctor"/>
</dbReference>
<feature type="domain" description="Bacterial transcriptional activator" evidence="3">
    <location>
        <begin position="842"/>
        <end position="981"/>
    </location>
</feature>
<keyword evidence="5" id="KW-1185">Reference proteome</keyword>
<dbReference type="Gene3D" id="1.10.10.10">
    <property type="entry name" value="Winged helix-like DNA-binding domain superfamily/Winged helix DNA-binding domain"/>
    <property type="match status" value="1"/>
</dbReference>
<dbReference type="Gene3D" id="1.25.40.10">
    <property type="entry name" value="Tetratricopeptide repeat domain"/>
    <property type="match status" value="1"/>
</dbReference>
<dbReference type="Gene3D" id="3.10.350.10">
    <property type="entry name" value="LysM domain"/>
    <property type="match status" value="1"/>
</dbReference>
<dbReference type="CDD" id="cd00118">
    <property type="entry name" value="LysM"/>
    <property type="match status" value="1"/>
</dbReference>
<feature type="compositionally biased region" description="Pro residues" evidence="1">
    <location>
        <begin position="293"/>
        <end position="306"/>
    </location>
</feature>
<dbReference type="RefSeq" id="WP_378261100.1">
    <property type="nucleotide sequence ID" value="NZ_JBHUKR010000004.1"/>
</dbReference>
<feature type="region of interest" description="Disordered" evidence="1">
    <location>
        <begin position="384"/>
        <end position="412"/>
    </location>
</feature>
<dbReference type="SMART" id="SM01043">
    <property type="entry name" value="BTAD"/>
    <property type="match status" value="1"/>
</dbReference>
<evidence type="ECO:0000256" key="1">
    <source>
        <dbReference type="SAM" id="MobiDB-lite"/>
    </source>
</evidence>
<dbReference type="SUPFAM" id="SSF46894">
    <property type="entry name" value="C-terminal effector domain of the bipartite response regulators"/>
    <property type="match status" value="1"/>
</dbReference>
<keyword evidence="2" id="KW-0472">Membrane</keyword>
<organism evidence="4 5">
    <name type="scientific">Amycolatopsis pigmentata</name>
    <dbReference type="NCBI Taxonomy" id="450801"/>
    <lineage>
        <taxon>Bacteria</taxon>
        <taxon>Bacillati</taxon>
        <taxon>Actinomycetota</taxon>
        <taxon>Actinomycetes</taxon>
        <taxon>Pseudonocardiales</taxon>
        <taxon>Pseudonocardiaceae</taxon>
        <taxon>Amycolatopsis</taxon>
    </lineage>
</organism>
<evidence type="ECO:0000313" key="5">
    <source>
        <dbReference type="Proteomes" id="UP001597417"/>
    </source>
</evidence>
<feature type="transmembrane region" description="Helical" evidence="2">
    <location>
        <begin position="87"/>
        <end position="111"/>
    </location>
</feature>
<evidence type="ECO:0000259" key="3">
    <source>
        <dbReference type="SMART" id="SM01043"/>
    </source>
</evidence>
<keyword evidence="2" id="KW-0812">Transmembrane</keyword>
<proteinExistence type="predicted"/>
<dbReference type="Proteomes" id="UP001597417">
    <property type="component" value="Unassembled WGS sequence"/>
</dbReference>
<dbReference type="Pfam" id="PF03704">
    <property type="entry name" value="BTAD"/>
    <property type="match status" value="1"/>
</dbReference>
<accession>A0ABW5FK94</accession>
<comment type="caution">
    <text evidence="4">The sequence shown here is derived from an EMBL/GenBank/DDBJ whole genome shotgun (WGS) entry which is preliminary data.</text>
</comment>
<dbReference type="InterPro" id="IPR051677">
    <property type="entry name" value="AfsR-DnrI-RedD_regulator"/>
</dbReference>
<gene>
    <name evidence="4" type="ORF">ACFSXZ_03390</name>
</gene>
<dbReference type="InterPro" id="IPR036779">
    <property type="entry name" value="LysM_dom_sf"/>
</dbReference>
<evidence type="ECO:0000313" key="4">
    <source>
        <dbReference type="EMBL" id="MFD2415366.1"/>
    </source>
</evidence>
<name>A0ABW5FK94_9PSEU</name>
<feature type="transmembrane region" description="Helical" evidence="2">
    <location>
        <begin position="123"/>
        <end position="145"/>
    </location>
</feature>
<keyword evidence="2" id="KW-1133">Transmembrane helix</keyword>
<dbReference type="InterPro" id="IPR018392">
    <property type="entry name" value="LysM"/>
</dbReference>
<reference evidence="5" key="1">
    <citation type="journal article" date="2019" name="Int. J. Syst. Evol. Microbiol.">
        <title>The Global Catalogue of Microorganisms (GCM) 10K type strain sequencing project: providing services to taxonomists for standard genome sequencing and annotation.</title>
        <authorList>
            <consortium name="The Broad Institute Genomics Platform"/>
            <consortium name="The Broad Institute Genome Sequencing Center for Infectious Disease"/>
            <person name="Wu L."/>
            <person name="Ma J."/>
        </authorList>
    </citation>
    <scope>NUCLEOTIDE SEQUENCE [LARGE SCALE GENOMIC DNA]</scope>
    <source>
        <strain evidence="5">CGMCC 4.7645</strain>
    </source>
</reference>
<dbReference type="InterPro" id="IPR011990">
    <property type="entry name" value="TPR-like_helical_dom_sf"/>
</dbReference>
<feature type="transmembrane region" description="Helical" evidence="2">
    <location>
        <begin position="40"/>
        <end position="61"/>
    </location>
</feature>
<dbReference type="PANTHER" id="PTHR35807">
    <property type="entry name" value="TRANSCRIPTIONAL REGULATOR REDD-RELATED"/>
    <property type="match status" value="1"/>
</dbReference>
<dbReference type="EMBL" id="JBHUKR010000004">
    <property type="protein sequence ID" value="MFD2415366.1"/>
    <property type="molecule type" value="Genomic_DNA"/>
</dbReference>
<dbReference type="InterPro" id="IPR036388">
    <property type="entry name" value="WH-like_DNA-bd_sf"/>
</dbReference>
<feature type="compositionally biased region" description="Pro residues" evidence="1">
    <location>
        <begin position="272"/>
        <end position="285"/>
    </location>
</feature>
<protein>
    <submittedName>
        <fullName evidence="4">BTAD domain-containing putative transcriptional regulator</fullName>
    </submittedName>
</protein>
<feature type="region of interest" description="Disordered" evidence="1">
    <location>
        <begin position="267"/>
        <end position="318"/>
    </location>
</feature>
<dbReference type="InterPro" id="IPR005158">
    <property type="entry name" value="BTAD"/>
</dbReference>
<evidence type="ECO:0000256" key="2">
    <source>
        <dbReference type="SAM" id="Phobius"/>
    </source>
</evidence>
<sequence length="999" mass="106957">MTTHSPRPRQKASRPPSMHRRASWVLVGILRLLGRVLQGLIAAAMLLALIGGLPWALWHYIGWPLPHHVPTLAELQGVLLGPMTTTFLLDFLACLCWITWAVFTLDVVGCAAEVVRGVRLSDLPTAGAVHGLAAVLVGAVVLSVLGNRTASDSAPIRSTALPAASEVVATAPAWNHVYPGVRNAAFTEQTTGGSATIANPPLHPTSVVVHAPENGVHDSLWRIAQRMLGDGARWPEIFELNKGKPQPGHRPLTLPSLIFPGQELLLPADATLPPPTPPPAPPTTAPPSSTQRPPVPSTQPAPPDQTPPASDAGARQPATRELGVRWGPELFVGLGLAAAVTAALTIARRRYYSRYRPGSGDRTDYPMAPVVYQLRMAHARAEWDDEDDHGQEHVPSPPTLVVGSSERQAPSPVLGVRDGREIALELASARGLGLVGPGAPAALRALLLATLTGTAPANGTTVVVPVEDLAVLLGHLVTRAQLPAALRVVDTLGEALDALEAEILVRAVARREQDITPESSPPLVLVARPQEHQQQRLQAVLDDGAPFGVTGLLLGQWRPGISAYVREDGTISATSPGPGEALRKTEMFRLGDDDTVELLTLLHDADRHTVRQPLTQPGTASGMAQTKIRRPLMLADAEPAKTDQAGGTAVGPDTELEITAAVETPVDDTALEILGPQLAPIPRLRARPPVHDAGRPEASAVASDHKTVVVDTAATERAEAAPHSRPTRAPVRLSVLGPPRMFWRPEPEAGDSETTEREITTVFQPRSLELLVFLAVHPDGVNRDTLVGTLWADTPSGKTTNALNTALSRLRAATSKATNGTLSNLTITGGGRYRLDPELVEVDYWHFEAAVTARRAAPTVQQRVDAYRRVVDRYGGPLADGLSSNWIETAREAIRRDGIDAVAALARALVDDDPQQTLDLLEAARAFDPHNEALYRDIMRLQERLGQIDAIPRTLTLLRRRLSEIDAKPSAEATTLAARLHHRHTHDAGASHRRTVAGR</sequence>